<dbReference type="PROSITE" id="PS50878">
    <property type="entry name" value="RT_POL"/>
    <property type="match status" value="1"/>
</dbReference>
<dbReference type="InterPro" id="IPR012337">
    <property type="entry name" value="RNaseH-like_sf"/>
</dbReference>
<protein>
    <submittedName>
        <fullName evidence="3">Uncharacterized protein</fullName>
    </submittedName>
</protein>
<evidence type="ECO:0000259" key="1">
    <source>
        <dbReference type="PROSITE" id="PS50878"/>
    </source>
</evidence>
<feature type="domain" description="Reverse transcriptase" evidence="1">
    <location>
        <begin position="243"/>
        <end position="513"/>
    </location>
</feature>
<comment type="caution">
    <text evidence="3">The sequence shown here is derived from an EMBL/GenBank/DDBJ whole genome shotgun (WGS) entry which is preliminary data.</text>
</comment>
<dbReference type="EMBL" id="JBHFQA010000013">
    <property type="protein sequence ID" value="KAL2088359.1"/>
    <property type="molecule type" value="Genomic_DNA"/>
</dbReference>
<sequence>MWWWKCGWVHVVWAGDFNAHSTLWGGKSTDNNGRIIEDLLSERNLVCLNDGRGTRLDVRTGRESREFRKLRRTHNFQHFIEYKQAQAVVRRVITQRKRTYWREYCSSIGSSLDINEVWGMIKKMEGNRRGWDYPILSSGGLLAVSDKEKAEIMVGTLNKVHSTDNLSQEERRSREETMRRFGNVIQKKEKQVDTYNVPFTMLELRNALESCRNSAPGKDEICYSMLSHLSDNGLLTVLNLFNRVWEEGRLPAGWKEAVIVPIKKPGKDASNPANYRPIALTSPLGKLMERLVSGRLMYFVEEKGLLARCQSGFRKGRNTIDSVVCLEHEIRKAQIHKETLVAVFLDVEKAYDMLWVEGLLIKMHLLGIGGNIFNWVLDVLSIRSIQVRIGKVFSGCYVVENGTPQGSVISPLLFNIMIKDIFSNLRPDIGQSLFADDGGLWKRGKNVKHTVRRMQEALERVEGWGKEWGFRFSVEKTKTVFFTRRKVCDSLKLYMYKRPVERVSCFKFLGVSFDSRLTWRVHVSRVVDKCKNVLNLMRCLAGKDWVADLASLKMIYVSLIRARIDYGCLVYTSAAASVLAQLDVVQAAALRLCAGAVRTSPVCSLQVVTGEMPLGLRRKQLQANYWVNLMGQRPDHPVREVIGPSWEREVANTASFGWTGESVARDLDIFHLHFCPGALWPVIPVWQLDVPDIDLLLLQLKEKDPEVELVYSFYCHVEDRYGDCILIFTDGSKDQDTGVTGAAFLVQGMNVQDLKRTSDQLSVFTVELYAILMAVQWTGQLQGQKVLICSDSVSALKSLGKGISRARQDLVYEILLALKDVERRGVQVSFLWVPAHEGIRMNERVDKLAKKATERESVDVDLSLSKSEGKSIVWQRCLLKWQQLWEQDSKGGHLFSIYSKVTDSGNVCLSGKRKEGVILTRLKIGHTCLNGTLFIMGKHQDGLCSCQQVETVHHVLLSCRQYDSHRQILIRNLKRCGMTEVSLKSVMNVGMSAKGKPYLLKFLLDTGLYNRI</sequence>
<dbReference type="InterPro" id="IPR043502">
    <property type="entry name" value="DNA/RNA_pol_sf"/>
</dbReference>
<dbReference type="Pfam" id="PF00075">
    <property type="entry name" value="RNase_H"/>
    <property type="match status" value="1"/>
</dbReference>
<dbReference type="Pfam" id="PF00078">
    <property type="entry name" value="RVT_1"/>
    <property type="match status" value="1"/>
</dbReference>
<organism evidence="3 4">
    <name type="scientific">Coilia grayii</name>
    <name type="common">Gray's grenadier anchovy</name>
    <dbReference type="NCBI Taxonomy" id="363190"/>
    <lineage>
        <taxon>Eukaryota</taxon>
        <taxon>Metazoa</taxon>
        <taxon>Chordata</taxon>
        <taxon>Craniata</taxon>
        <taxon>Vertebrata</taxon>
        <taxon>Euteleostomi</taxon>
        <taxon>Actinopterygii</taxon>
        <taxon>Neopterygii</taxon>
        <taxon>Teleostei</taxon>
        <taxon>Clupei</taxon>
        <taxon>Clupeiformes</taxon>
        <taxon>Clupeoidei</taxon>
        <taxon>Engraulidae</taxon>
        <taxon>Coilinae</taxon>
        <taxon>Coilia</taxon>
    </lineage>
</organism>
<feature type="domain" description="RNase H type-1" evidence="2">
    <location>
        <begin position="721"/>
        <end position="854"/>
    </location>
</feature>
<dbReference type="SUPFAM" id="SSF53098">
    <property type="entry name" value="Ribonuclease H-like"/>
    <property type="match status" value="1"/>
</dbReference>
<dbReference type="SUPFAM" id="SSF56672">
    <property type="entry name" value="DNA/RNA polymerases"/>
    <property type="match status" value="1"/>
</dbReference>
<accession>A0ABD1JNG6</accession>
<dbReference type="InterPro" id="IPR036691">
    <property type="entry name" value="Endo/exonu/phosph_ase_sf"/>
</dbReference>
<evidence type="ECO:0000313" key="3">
    <source>
        <dbReference type="EMBL" id="KAL2088359.1"/>
    </source>
</evidence>
<dbReference type="CDD" id="cd01650">
    <property type="entry name" value="RT_nLTR_like"/>
    <property type="match status" value="1"/>
</dbReference>
<reference evidence="3 4" key="1">
    <citation type="submission" date="2024-09" db="EMBL/GenBank/DDBJ databases">
        <title>A chromosome-level genome assembly of Gray's grenadier anchovy, Coilia grayii.</title>
        <authorList>
            <person name="Fu Z."/>
        </authorList>
    </citation>
    <scope>NUCLEOTIDE SEQUENCE [LARGE SCALE GENOMIC DNA]</scope>
    <source>
        <strain evidence="3">G4</strain>
        <tissue evidence="3">Muscle</tissue>
    </source>
</reference>
<dbReference type="PANTHER" id="PTHR36688">
    <property type="entry name" value="ENDO/EXONUCLEASE/PHOSPHATASE DOMAIN-CONTAINING PROTEIN"/>
    <property type="match status" value="1"/>
</dbReference>
<dbReference type="InterPro" id="IPR002156">
    <property type="entry name" value="RNaseH_domain"/>
</dbReference>
<proteinExistence type="predicted"/>
<dbReference type="AlphaFoldDB" id="A0ABD1JNG6"/>
<evidence type="ECO:0000313" key="4">
    <source>
        <dbReference type="Proteomes" id="UP001591681"/>
    </source>
</evidence>
<dbReference type="InterPro" id="IPR005135">
    <property type="entry name" value="Endo/exonuclease/phosphatase"/>
</dbReference>
<dbReference type="Proteomes" id="UP001591681">
    <property type="component" value="Unassembled WGS sequence"/>
</dbReference>
<dbReference type="Gene3D" id="3.60.10.10">
    <property type="entry name" value="Endonuclease/exonuclease/phosphatase"/>
    <property type="match status" value="1"/>
</dbReference>
<keyword evidence="4" id="KW-1185">Reference proteome</keyword>
<dbReference type="InterPro" id="IPR000477">
    <property type="entry name" value="RT_dom"/>
</dbReference>
<evidence type="ECO:0000259" key="2">
    <source>
        <dbReference type="PROSITE" id="PS50879"/>
    </source>
</evidence>
<dbReference type="PROSITE" id="PS50879">
    <property type="entry name" value="RNASE_H_1"/>
    <property type="match status" value="1"/>
</dbReference>
<dbReference type="SUPFAM" id="SSF56219">
    <property type="entry name" value="DNase I-like"/>
    <property type="match status" value="1"/>
</dbReference>
<name>A0ABD1JNG6_9TELE</name>
<dbReference type="Pfam" id="PF14529">
    <property type="entry name" value="Exo_endo_phos_2"/>
    <property type="match status" value="1"/>
</dbReference>
<gene>
    <name evidence="3" type="ORF">ACEWY4_015258</name>
</gene>
<dbReference type="InterPro" id="IPR036397">
    <property type="entry name" value="RNaseH_sf"/>
</dbReference>
<dbReference type="Gene3D" id="3.30.420.10">
    <property type="entry name" value="Ribonuclease H-like superfamily/Ribonuclease H"/>
    <property type="match status" value="1"/>
</dbReference>
<dbReference type="CDD" id="cd09276">
    <property type="entry name" value="Rnase_HI_RT_non_LTR"/>
    <property type="match status" value="1"/>
</dbReference>
<dbReference type="PANTHER" id="PTHR36688:SF2">
    <property type="entry name" value="ENDONUCLEASE_EXONUCLEASE_PHOSPHATASE DOMAIN-CONTAINING PROTEIN"/>
    <property type="match status" value="1"/>
</dbReference>
<dbReference type="InterPro" id="IPR052560">
    <property type="entry name" value="RdDP_mobile_element"/>
</dbReference>
<dbReference type="GO" id="GO:0006259">
    <property type="term" value="P:DNA metabolic process"/>
    <property type="evidence" value="ECO:0007669"/>
    <property type="project" value="UniProtKB-ARBA"/>
</dbReference>